<dbReference type="Proteomes" id="UP000658225">
    <property type="component" value="Unassembled WGS sequence"/>
</dbReference>
<comment type="caution">
    <text evidence="2">The sequence shown here is derived from an EMBL/GenBank/DDBJ whole genome shotgun (WGS) entry which is preliminary data.</text>
</comment>
<dbReference type="InterPro" id="IPR046028">
    <property type="entry name" value="DUF5986"/>
</dbReference>
<accession>A0A927MHR3</accession>
<proteinExistence type="predicted"/>
<dbReference type="EMBL" id="JADBEL010000009">
    <property type="protein sequence ID" value="MBE1554843.1"/>
    <property type="molecule type" value="Genomic_DNA"/>
</dbReference>
<feature type="region of interest" description="Disordered" evidence="1">
    <location>
        <begin position="206"/>
        <end position="231"/>
    </location>
</feature>
<keyword evidence="3" id="KW-1185">Reference proteome</keyword>
<evidence type="ECO:0000256" key="1">
    <source>
        <dbReference type="SAM" id="MobiDB-lite"/>
    </source>
</evidence>
<feature type="compositionally biased region" description="Basic residues" evidence="1">
    <location>
        <begin position="221"/>
        <end position="231"/>
    </location>
</feature>
<evidence type="ECO:0000313" key="2">
    <source>
        <dbReference type="EMBL" id="MBE1554843.1"/>
    </source>
</evidence>
<protein>
    <submittedName>
        <fullName evidence="2">Uncharacterized protein</fullName>
    </submittedName>
</protein>
<dbReference type="Pfam" id="PF19448">
    <property type="entry name" value="DUF5986"/>
    <property type="match status" value="1"/>
</dbReference>
<dbReference type="RefSeq" id="WP_192598600.1">
    <property type="nucleotide sequence ID" value="NZ_JADBEL010000009.1"/>
</dbReference>
<sequence length="231" mass="27133">MGFKLSQDTESKISIIRSIQDGIEIAKAKKEETEPFDNGHGIRKWGYLYQSFSESEIEELLLFITKRQSWKLPFMIAPLDKTLYCLLSKQNLEIKQKKKTKIMHYVSAISAVVNENFEDKLSEDQKREIQLMLDLEIDNKKAKQIYEEMLGEVTCEIEQFCVLTLDFVRYELIGIEANILNENFDVLYSEDWSSLIKVSSMDENDLGRREQEAQQHDVKTPLKHKRKKQQE</sequence>
<reference evidence="2" key="1">
    <citation type="submission" date="2020-10" db="EMBL/GenBank/DDBJ databases">
        <title>Genomic Encyclopedia of Type Strains, Phase IV (KMG-IV): sequencing the most valuable type-strain genomes for metagenomic binning, comparative biology and taxonomic classification.</title>
        <authorList>
            <person name="Goeker M."/>
        </authorList>
    </citation>
    <scope>NUCLEOTIDE SEQUENCE</scope>
    <source>
        <strain evidence="2">DSM 13886</strain>
    </source>
</reference>
<organism evidence="2 3">
    <name type="scientific">Sporosarcina limicola</name>
    <dbReference type="NCBI Taxonomy" id="34101"/>
    <lineage>
        <taxon>Bacteria</taxon>
        <taxon>Bacillati</taxon>
        <taxon>Bacillota</taxon>
        <taxon>Bacilli</taxon>
        <taxon>Bacillales</taxon>
        <taxon>Caryophanaceae</taxon>
        <taxon>Sporosarcina</taxon>
    </lineage>
</organism>
<name>A0A927MHR3_9BACL</name>
<gene>
    <name evidence="2" type="ORF">H4683_001921</name>
</gene>
<dbReference type="AlphaFoldDB" id="A0A927MHR3"/>
<feature type="compositionally biased region" description="Basic and acidic residues" evidence="1">
    <location>
        <begin position="206"/>
        <end position="220"/>
    </location>
</feature>
<evidence type="ECO:0000313" key="3">
    <source>
        <dbReference type="Proteomes" id="UP000658225"/>
    </source>
</evidence>